<dbReference type="RefSeq" id="WP_126160849.1">
    <property type="nucleotide sequence ID" value="NZ_RQPJ01000001.1"/>
</dbReference>
<dbReference type="Gene3D" id="3.40.30.10">
    <property type="entry name" value="Glutaredoxin"/>
    <property type="match status" value="1"/>
</dbReference>
<evidence type="ECO:0000313" key="4">
    <source>
        <dbReference type="Proteomes" id="UP000267585"/>
    </source>
</evidence>
<dbReference type="AlphaFoldDB" id="A0A3S0D8N2"/>
<dbReference type="OrthoDB" id="9799122at2"/>
<feature type="domain" description="DSBA-like thioredoxin" evidence="2">
    <location>
        <begin position="3"/>
        <end position="204"/>
    </location>
</feature>
<comment type="caution">
    <text evidence="3">The sequence shown here is derived from an EMBL/GenBank/DDBJ whole genome shotgun (WGS) entry which is preliminary data.</text>
</comment>
<feature type="compositionally biased region" description="Basic and acidic residues" evidence="1">
    <location>
        <begin position="210"/>
        <end position="220"/>
    </location>
</feature>
<dbReference type="Pfam" id="PF01323">
    <property type="entry name" value="DSBA"/>
    <property type="match status" value="1"/>
</dbReference>
<dbReference type="InterPro" id="IPR036249">
    <property type="entry name" value="Thioredoxin-like_sf"/>
</dbReference>
<dbReference type="SUPFAM" id="SSF52833">
    <property type="entry name" value="Thioredoxin-like"/>
    <property type="match status" value="1"/>
</dbReference>
<accession>A0A3S0D8N2</accession>
<reference evidence="3 4" key="1">
    <citation type="submission" date="2018-11" db="EMBL/GenBank/DDBJ databases">
        <title>Arenibacter aquaticus sp.nov., a marine bacterium isolated from surface seawater in the South China Sea.</title>
        <authorList>
            <person name="Guo J."/>
            <person name="Sun J."/>
        </authorList>
    </citation>
    <scope>NUCLEOTIDE SEQUENCE [LARGE SCALE GENOMIC DNA]</scope>
    <source>
        <strain evidence="3 4">GUO666</strain>
    </source>
</reference>
<gene>
    <name evidence="3" type="ORF">EHW67_02985</name>
</gene>
<evidence type="ECO:0000256" key="1">
    <source>
        <dbReference type="SAM" id="MobiDB-lite"/>
    </source>
</evidence>
<sequence length="233" mass="26068">MEIKIWSDIRCPFCYIGKRKFEEALKGFEHKDRVTISWKSFELDPNLKTQVNIKALEHFCSSKGIGEEQALEMFQHAAGMGKDVGLDLKFADVVVANSLNGHRLIKYAESKNKAPEMKEVLLQAHLTDGKNIDDVEVLANLGAEVGLDSKAVRSMLLSDDYTYEVRQDQLEARNLGINGVPFFVLDNTYGISGAQPTEVFLESLEKAWEKSTDTKEKTDVAEGDSCNVDGECR</sequence>
<dbReference type="PANTHER" id="PTHR13887:SF41">
    <property type="entry name" value="THIOREDOXIN SUPERFAMILY PROTEIN"/>
    <property type="match status" value="1"/>
</dbReference>
<protein>
    <submittedName>
        <fullName evidence="3">DsbA family oxidoreductase</fullName>
    </submittedName>
</protein>
<dbReference type="GO" id="GO:0016491">
    <property type="term" value="F:oxidoreductase activity"/>
    <property type="evidence" value="ECO:0007669"/>
    <property type="project" value="InterPro"/>
</dbReference>
<evidence type="ECO:0000313" key="3">
    <source>
        <dbReference type="EMBL" id="RTE55547.1"/>
    </source>
</evidence>
<dbReference type="CDD" id="cd03024">
    <property type="entry name" value="DsbA_FrnE"/>
    <property type="match status" value="1"/>
</dbReference>
<feature type="region of interest" description="Disordered" evidence="1">
    <location>
        <begin position="210"/>
        <end position="233"/>
    </location>
</feature>
<dbReference type="Proteomes" id="UP000267585">
    <property type="component" value="Unassembled WGS sequence"/>
</dbReference>
<organism evidence="3 4">
    <name type="scientific">Arenibacter aquaticus</name>
    <dbReference type="NCBI Taxonomy" id="2489054"/>
    <lineage>
        <taxon>Bacteria</taxon>
        <taxon>Pseudomonadati</taxon>
        <taxon>Bacteroidota</taxon>
        <taxon>Flavobacteriia</taxon>
        <taxon>Flavobacteriales</taxon>
        <taxon>Flavobacteriaceae</taxon>
        <taxon>Arenibacter</taxon>
    </lineage>
</organism>
<dbReference type="EMBL" id="RQPJ01000001">
    <property type="protein sequence ID" value="RTE55547.1"/>
    <property type="molecule type" value="Genomic_DNA"/>
</dbReference>
<name>A0A3S0D8N2_9FLAO</name>
<proteinExistence type="predicted"/>
<dbReference type="InterPro" id="IPR001853">
    <property type="entry name" value="DSBA-like_thioredoxin_dom"/>
</dbReference>
<dbReference type="PANTHER" id="PTHR13887">
    <property type="entry name" value="GLUTATHIONE S-TRANSFERASE KAPPA"/>
    <property type="match status" value="1"/>
</dbReference>
<keyword evidence="4" id="KW-1185">Reference proteome</keyword>
<evidence type="ECO:0000259" key="2">
    <source>
        <dbReference type="Pfam" id="PF01323"/>
    </source>
</evidence>